<comment type="caution">
    <text evidence="2">The sequence shown here is derived from an EMBL/GenBank/DDBJ whole genome shotgun (WGS) entry which is preliminary data.</text>
</comment>
<dbReference type="InterPro" id="IPR036895">
    <property type="entry name" value="Uracil-DNA_glycosylase-like_sf"/>
</dbReference>
<protein>
    <submittedName>
        <fullName evidence="2">DNA-deoxyinosine glycosylase</fullName>
    </submittedName>
</protein>
<sequence length="200" mass="21367">MTLTHVEHGFGPVWDAGSRVLVLGSMPSPKSRDAGFYYMHRFNRFWPVMAAIFDDDSCLPPEGGRWPSTPVEIAALTDARRTFALEHHVALWDVIASCDIAGASDATIRNAAPNDIPSIVRGSAIARVFTTGAKAAQLYRRLCQPLMDAAGLGDIPVTPLPSTSSANAGMSLERLIEAYQPIAQAAGADGANKVNESMSQ</sequence>
<feature type="domain" description="Uracil-DNA glycosylase-like" evidence="1">
    <location>
        <begin position="15"/>
        <end position="171"/>
    </location>
</feature>
<dbReference type="Proteomes" id="UP000469763">
    <property type="component" value="Unassembled WGS sequence"/>
</dbReference>
<dbReference type="AlphaFoldDB" id="A0A7K3TJG6"/>
<evidence type="ECO:0000313" key="2">
    <source>
        <dbReference type="EMBL" id="NEG78760.1"/>
    </source>
</evidence>
<gene>
    <name evidence="2" type="ORF">GFD22_07225</name>
</gene>
<dbReference type="OrthoDB" id="9799921at2"/>
<dbReference type="CDD" id="cd10032">
    <property type="entry name" value="UDG-F6_HDG"/>
    <property type="match status" value="1"/>
</dbReference>
<dbReference type="SUPFAM" id="SSF52141">
    <property type="entry name" value="Uracil-DNA glycosylase-like"/>
    <property type="match status" value="1"/>
</dbReference>
<keyword evidence="3" id="KW-1185">Reference proteome</keyword>
<reference evidence="2 3" key="1">
    <citation type="submission" date="2019-10" db="EMBL/GenBank/DDBJ databases">
        <title>Bifidobacterium from non-human primates.</title>
        <authorList>
            <person name="Modesto M."/>
        </authorList>
    </citation>
    <scope>NUCLEOTIDE SEQUENCE [LARGE SCALE GENOMIC DNA]</scope>
    <source>
        <strain evidence="2 3">TREC</strain>
    </source>
</reference>
<evidence type="ECO:0000259" key="1">
    <source>
        <dbReference type="Pfam" id="PF03167"/>
    </source>
</evidence>
<organism evidence="2 3">
    <name type="scientific">Bifidobacterium avesanii</name>
    <dbReference type="NCBI Taxonomy" id="1798157"/>
    <lineage>
        <taxon>Bacteria</taxon>
        <taxon>Bacillati</taxon>
        <taxon>Actinomycetota</taxon>
        <taxon>Actinomycetes</taxon>
        <taxon>Bifidobacteriales</taxon>
        <taxon>Bifidobacteriaceae</taxon>
        <taxon>Bifidobacterium</taxon>
    </lineage>
</organism>
<evidence type="ECO:0000313" key="3">
    <source>
        <dbReference type="Proteomes" id="UP000469763"/>
    </source>
</evidence>
<dbReference type="RefSeq" id="WP_152350539.1">
    <property type="nucleotide sequence ID" value="NZ_WBSN01000010.1"/>
</dbReference>
<accession>A0A7K3TJG6</accession>
<dbReference type="EMBL" id="WHZY01000010">
    <property type="protein sequence ID" value="NEG78760.1"/>
    <property type="molecule type" value="Genomic_DNA"/>
</dbReference>
<proteinExistence type="predicted"/>
<dbReference type="Pfam" id="PF03167">
    <property type="entry name" value="UDG"/>
    <property type="match status" value="1"/>
</dbReference>
<name>A0A7K3TJG6_9BIFI</name>
<dbReference type="InterPro" id="IPR005122">
    <property type="entry name" value="Uracil-DNA_glycosylase-like"/>
</dbReference>
<dbReference type="Gene3D" id="3.40.470.10">
    <property type="entry name" value="Uracil-DNA glycosylase-like domain"/>
    <property type="match status" value="1"/>
</dbReference>